<dbReference type="EMBL" id="SRLO01000054">
    <property type="protein sequence ID" value="TNN80464.1"/>
    <property type="molecule type" value="Genomic_DNA"/>
</dbReference>
<comment type="caution">
    <text evidence="2">The sequence shown here is derived from an EMBL/GenBank/DDBJ whole genome shotgun (WGS) entry which is preliminary data.</text>
</comment>
<feature type="region of interest" description="Disordered" evidence="1">
    <location>
        <begin position="29"/>
        <end position="85"/>
    </location>
</feature>
<name>A0A4Z2ISH1_9TELE</name>
<sequence length="85" mass="9460">MPPASVALLKPLLSTSASWIMERDITARSKHAPNRVPSPTSVSAPSVPLNHLSKQLNEEEERVHQHMDNHPELLPGGYQHTSRLH</sequence>
<feature type="compositionally biased region" description="Low complexity" evidence="1">
    <location>
        <begin position="37"/>
        <end position="48"/>
    </location>
</feature>
<reference evidence="2 3" key="1">
    <citation type="submission" date="2019-03" db="EMBL/GenBank/DDBJ databases">
        <title>First draft genome of Liparis tanakae, snailfish: a comprehensive survey of snailfish specific genes.</title>
        <authorList>
            <person name="Kim W."/>
            <person name="Song I."/>
            <person name="Jeong J.-H."/>
            <person name="Kim D."/>
            <person name="Kim S."/>
            <person name="Ryu S."/>
            <person name="Song J.Y."/>
            <person name="Lee S.K."/>
        </authorList>
    </citation>
    <scope>NUCLEOTIDE SEQUENCE [LARGE SCALE GENOMIC DNA]</scope>
    <source>
        <tissue evidence="2">Muscle</tissue>
    </source>
</reference>
<evidence type="ECO:0000313" key="3">
    <source>
        <dbReference type="Proteomes" id="UP000314294"/>
    </source>
</evidence>
<dbReference type="Proteomes" id="UP000314294">
    <property type="component" value="Unassembled WGS sequence"/>
</dbReference>
<evidence type="ECO:0000256" key="1">
    <source>
        <dbReference type="SAM" id="MobiDB-lite"/>
    </source>
</evidence>
<feature type="compositionally biased region" description="Basic and acidic residues" evidence="1">
    <location>
        <begin position="61"/>
        <end position="71"/>
    </location>
</feature>
<organism evidence="2 3">
    <name type="scientific">Liparis tanakae</name>
    <name type="common">Tanaka's snailfish</name>
    <dbReference type="NCBI Taxonomy" id="230148"/>
    <lineage>
        <taxon>Eukaryota</taxon>
        <taxon>Metazoa</taxon>
        <taxon>Chordata</taxon>
        <taxon>Craniata</taxon>
        <taxon>Vertebrata</taxon>
        <taxon>Euteleostomi</taxon>
        <taxon>Actinopterygii</taxon>
        <taxon>Neopterygii</taxon>
        <taxon>Teleostei</taxon>
        <taxon>Neoteleostei</taxon>
        <taxon>Acanthomorphata</taxon>
        <taxon>Eupercaria</taxon>
        <taxon>Perciformes</taxon>
        <taxon>Cottioidei</taxon>
        <taxon>Cottales</taxon>
        <taxon>Liparidae</taxon>
        <taxon>Liparis</taxon>
    </lineage>
</organism>
<gene>
    <name evidence="2" type="ORF">EYF80_009203</name>
</gene>
<protein>
    <submittedName>
        <fullName evidence="2">Uncharacterized protein</fullName>
    </submittedName>
</protein>
<evidence type="ECO:0000313" key="2">
    <source>
        <dbReference type="EMBL" id="TNN80464.1"/>
    </source>
</evidence>
<dbReference type="AlphaFoldDB" id="A0A4Z2ISH1"/>
<keyword evidence="3" id="KW-1185">Reference proteome</keyword>
<proteinExistence type="predicted"/>
<accession>A0A4Z2ISH1</accession>